<dbReference type="Proteomes" id="UP000260680">
    <property type="component" value="Unassembled WGS sequence"/>
</dbReference>
<feature type="transmembrane region" description="Helical" evidence="10">
    <location>
        <begin position="265"/>
        <end position="284"/>
    </location>
</feature>
<evidence type="ECO:0000256" key="10">
    <source>
        <dbReference type="SAM" id="Phobius"/>
    </source>
</evidence>
<name>A0A3E2NEU1_9FIRM</name>
<organism evidence="11 12">
    <name type="scientific">Lacrimispora amygdalina</name>
    <dbReference type="NCBI Taxonomy" id="253257"/>
    <lineage>
        <taxon>Bacteria</taxon>
        <taxon>Bacillati</taxon>
        <taxon>Bacillota</taxon>
        <taxon>Clostridia</taxon>
        <taxon>Lachnospirales</taxon>
        <taxon>Lachnospiraceae</taxon>
        <taxon>Lacrimispora</taxon>
    </lineage>
</organism>
<comment type="similarity">
    <text evidence="2">Belongs to the multi antimicrobial extrusion (MATE) (TC 2.A.66.1) family. MepA subfamily.</text>
</comment>
<dbReference type="CDD" id="cd13143">
    <property type="entry name" value="MATE_MepA_like"/>
    <property type="match status" value="1"/>
</dbReference>
<evidence type="ECO:0000256" key="1">
    <source>
        <dbReference type="ARBA" id="ARBA00004651"/>
    </source>
</evidence>
<feature type="transmembrane region" description="Helical" evidence="10">
    <location>
        <begin position="230"/>
        <end position="253"/>
    </location>
</feature>
<comment type="caution">
    <text evidence="11">The sequence shown here is derived from an EMBL/GenBank/DDBJ whole genome shotgun (WGS) entry which is preliminary data.</text>
</comment>
<feature type="transmembrane region" description="Helical" evidence="10">
    <location>
        <begin position="95"/>
        <end position="118"/>
    </location>
</feature>
<keyword evidence="6 10" id="KW-0812">Transmembrane</keyword>
<dbReference type="GO" id="GO:0015297">
    <property type="term" value="F:antiporter activity"/>
    <property type="evidence" value="ECO:0007669"/>
    <property type="project" value="InterPro"/>
</dbReference>
<keyword evidence="4" id="KW-0813">Transport</keyword>
<dbReference type="InterPro" id="IPR051327">
    <property type="entry name" value="MATE_MepA_subfamily"/>
</dbReference>
<dbReference type="EMBL" id="QOHO01000022">
    <property type="protein sequence ID" value="RFZ79537.1"/>
    <property type="molecule type" value="Genomic_DNA"/>
</dbReference>
<dbReference type="Pfam" id="PF01554">
    <property type="entry name" value="MatE"/>
    <property type="match status" value="2"/>
</dbReference>
<keyword evidence="8 10" id="KW-0472">Membrane</keyword>
<evidence type="ECO:0000256" key="8">
    <source>
        <dbReference type="ARBA" id="ARBA00023136"/>
    </source>
</evidence>
<evidence type="ECO:0000256" key="5">
    <source>
        <dbReference type="ARBA" id="ARBA00022475"/>
    </source>
</evidence>
<feature type="transmembrane region" description="Helical" evidence="10">
    <location>
        <begin position="167"/>
        <end position="189"/>
    </location>
</feature>
<evidence type="ECO:0000256" key="7">
    <source>
        <dbReference type="ARBA" id="ARBA00022989"/>
    </source>
</evidence>
<sequence>MDNNINLGEERIGKLLLKLAIPSVIAQLVSMLYNVVDRIYIGHMPETGDIALTGLGLCFPVIMIISAFAGMIGQGGAPRAAIYMGKGQPKAAEEVLGNCVTVLIILSLFLTIILEISLEPVLRLFGASDNSLSYALPYLRVYILGTVFVMLTMGLNALIITQGYSGIGMATVMIGAILNILLDPLFIFVFKMGVVGAAVATVISQMVSALWVLHILISCKTNLKIRSDCLIIRPAVIIPVLSLGFSTFIMTATESALSIVFNISLAKYGGDLAVGAMTIIASLMQFQTLPAHGIAQGAQPIISFNYGAGKVKRVQKTCQLLLLLDFGYTFLFWILIYCFSESFVKIFNNSSQELITISVEAIRVYFAVSGIFGILIAIQRIFNALGQAKLSLIIACLRKLILLIPLIYFLPVFFDDKLFAVFLAEPVSDFLSISIAIVLFALNIRKILARESSQVVIQ</sequence>
<dbReference type="GO" id="GO:0005886">
    <property type="term" value="C:plasma membrane"/>
    <property type="evidence" value="ECO:0007669"/>
    <property type="project" value="UniProtKB-SubCell"/>
</dbReference>
<dbReference type="InterPro" id="IPR048279">
    <property type="entry name" value="MdtK-like"/>
</dbReference>
<dbReference type="PIRSF" id="PIRSF006603">
    <property type="entry name" value="DinF"/>
    <property type="match status" value="1"/>
</dbReference>
<evidence type="ECO:0000256" key="6">
    <source>
        <dbReference type="ARBA" id="ARBA00022692"/>
    </source>
</evidence>
<protein>
    <recommendedName>
        <fullName evidence="3">Multidrug export protein MepA</fullName>
    </recommendedName>
</protein>
<dbReference type="GO" id="GO:0042910">
    <property type="term" value="F:xenobiotic transmembrane transporter activity"/>
    <property type="evidence" value="ECO:0007669"/>
    <property type="project" value="InterPro"/>
</dbReference>
<dbReference type="AlphaFoldDB" id="A0A3E2NEU1"/>
<evidence type="ECO:0000256" key="4">
    <source>
        <dbReference type="ARBA" id="ARBA00022448"/>
    </source>
</evidence>
<dbReference type="PANTHER" id="PTHR43823:SF3">
    <property type="entry name" value="MULTIDRUG EXPORT PROTEIN MEPA"/>
    <property type="match status" value="1"/>
</dbReference>
<evidence type="ECO:0000313" key="11">
    <source>
        <dbReference type="EMBL" id="RFZ79537.1"/>
    </source>
</evidence>
<feature type="transmembrane region" description="Helical" evidence="10">
    <location>
        <begin position="357"/>
        <end position="378"/>
    </location>
</feature>
<feature type="transmembrane region" description="Helical" evidence="10">
    <location>
        <begin position="419"/>
        <end position="442"/>
    </location>
</feature>
<keyword evidence="5" id="KW-1003">Cell membrane</keyword>
<feature type="transmembrane region" description="Helical" evidence="10">
    <location>
        <begin position="138"/>
        <end position="160"/>
    </location>
</feature>
<evidence type="ECO:0000256" key="3">
    <source>
        <dbReference type="ARBA" id="ARBA00022106"/>
    </source>
</evidence>
<evidence type="ECO:0000256" key="9">
    <source>
        <dbReference type="ARBA" id="ARBA00023251"/>
    </source>
</evidence>
<dbReference type="PANTHER" id="PTHR43823">
    <property type="entry name" value="SPORULATION PROTEIN YKVU"/>
    <property type="match status" value="1"/>
</dbReference>
<dbReference type="NCBIfam" id="TIGR00797">
    <property type="entry name" value="matE"/>
    <property type="match status" value="1"/>
</dbReference>
<feature type="transmembrane region" description="Helical" evidence="10">
    <location>
        <begin position="195"/>
        <end position="218"/>
    </location>
</feature>
<accession>A0A3E2NEU1</accession>
<dbReference type="GO" id="GO:0046677">
    <property type="term" value="P:response to antibiotic"/>
    <property type="evidence" value="ECO:0007669"/>
    <property type="project" value="UniProtKB-KW"/>
</dbReference>
<dbReference type="InterPro" id="IPR002528">
    <property type="entry name" value="MATE_fam"/>
</dbReference>
<reference evidence="11 12" key="1">
    <citation type="submission" date="2018-07" db="EMBL/GenBank/DDBJ databases">
        <title>New species, Clostridium PI-S10-A1B.</title>
        <authorList>
            <person name="Krishna G."/>
            <person name="Summeta K."/>
            <person name="Shikha S."/>
            <person name="Prabhu P.B."/>
            <person name="Suresh K."/>
        </authorList>
    </citation>
    <scope>NUCLEOTIDE SEQUENCE [LARGE SCALE GENOMIC DNA]</scope>
    <source>
        <strain evidence="11 12">PI-S10-A1B</strain>
    </source>
</reference>
<feature type="transmembrane region" description="Helical" evidence="10">
    <location>
        <begin position="320"/>
        <end position="337"/>
    </location>
</feature>
<proteinExistence type="inferred from homology"/>
<evidence type="ECO:0000313" key="12">
    <source>
        <dbReference type="Proteomes" id="UP000260680"/>
    </source>
</evidence>
<dbReference type="OrthoDB" id="9811110at2"/>
<keyword evidence="9" id="KW-0046">Antibiotic resistance</keyword>
<keyword evidence="7 10" id="KW-1133">Transmembrane helix</keyword>
<feature type="transmembrane region" description="Helical" evidence="10">
    <location>
        <begin position="15"/>
        <end position="35"/>
    </location>
</feature>
<gene>
    <name evidence="11" type="ORF">DS742_07525</name>
</gene>
<comment type="subcellular location">
    <subcellularLocation>
        <location evidence="1">Cell membrane</location>
        <topology evidence="1">Multi-pass membrane protein</topology>
    </subcellularLocation>
</comment>
<feature type="transmembrane region" description="Helical" evidence="10">
    <location>
        <begin position="50"/>
        <end position="74"/>
    </location>
</feature>
<evidence type="ECO:0000256" key="2">
    <source>
        <dbReference type="ARBA" id="ARBA00008417"/>
    </source>
</evidence>
<dbReference type="InterPro" id="IPR045070">
    <property type="entry name" value="MATE_MepA-like"/>
</dbReference>
<feature type="transmembrane region" description="Helical" evidence="10">
    <location>
        <begin position="390"/>
        <end position="413"/>
    </location>
</feature>